<feature type="transmembrane region" description="Helical" evidence="3">
    <location>
        <begin position="9"/>
        <end position="28"/>
    </location>
</feature>
<feature type="coiled-coil region" evidence="1">
    <location>
        <begin position="290"/>
        <end position="323"/>
    </location>
</feature>
<organism evidence="5 6">
    <name type="scientific">Coprococcus ammoniilyticus</name>
    <dbReference type="NCBI Taxonomy" id="2981785"/>
    <lineage>
        <taxon>Bacteria</taxon>
        <taxon>Bacillati</taxon>
        <taxon>Bacillota</taxon>
        <taxon>Clostridia</taxon>
        <taxon>Lachnospirales</taxon>
        <taxon>Lachnospiraceae</taxon>
        <taxon>Coprococcus</taxon>
    </lineage>
</organism>
<protein>
    <submittedName>
        <fullName evidence="5">Transglutaminase domain-containing protein</fullName>
    </submittedName>
</protein>
<accession>A0ABV1EDF8</accession>
<evidence type="ECO:0000256" key="3">
    <source>
        <dbReference type="SAM" id="Phobius"/>
    </source>
</evidence>
<proteinExistence type="predicted"/>
<keyword evidence="1" id="KW-0175">Coiled coil</keyword>
<evidence type="ECO:0000256" key="1">
    <source>
        <dbReference type="SAM" id="Coils"/>
    </source>
</evidence>
<dbReference type="InterPro" id="IPR038765">
    <property type="entry name" value="Papain-like_cys_pep_sf"/>
</dbReference>
<keyword evidence="3" id="KW-0472">Membrane</keyword>
<evidence type="ECO:0000259" key="4">
    <source>
        <dbReference type="Pfam" id="PF01841"/>
    </source>
</evidence>
<dbReference type="Gene3D" id="3.10.620.30">
    <property type="match status" value="1"/>
</dbReference>
<feature type="compositionally biased region" description="Polar residues" evidence="2">
    <location>
        <begin position="370"/>
        <end position="387"/>
    </location>
</feature>
<dbReference type="Proteomes" id="UP001482186">
    <property type="component" value="Unassembled WGS sequence"/>
</dbReference>
<dbReference type="SUPFAM" id="SSF54001">
    <property type="entry name" value="Cysteine proteinases"/>
    <property type="match status" value="1"/>
</dbReference>
<feature type="transmembrane region" description="Helical" evidence="3">
    <location>
        <begin position="270"/>
        <end position="289"/>
    </location>
</feature>
<dbReference type="RefSeq" id="WP_349115547.1">
    <property type="nucleotide sequence ID" value="NZ_JBBNFM010000001.1"/>
</dbReference>
<comment type="caution">
    <text evidence="5">The sequence shown here is derived from an EMBL/GenBank/DDBJ whole genome shotgun (WGS) entry which is preliminary data.</text>
</comment>
<dbReference type="Pfam" id="PF01841">
    <property type="entry name" value="Transglut_core"/>
    <property type="match status" value="1"/>
</dbReference>
<name>A0ABV1EDF8_9FIRM</name>
<dbReference type="InterPro" id="IPR002931">
    <property type="entry name" value="Transglutaminase-like"/>
</dbReference>
<sequence>MSKGKKVKVVIEGIILLFIVYCVVLKMLPVSTGRLSTYEEINDAVATAASRYKNTVTLKTTGEPYMDYQSVLDKLMEKNMYAGGEFYAFSYVYTPDSGGEKVAVRINHMSRLKSFLVFIRSGQISGKIKGLSDYEKVKAVHDYIILHNEYNRSSGGACNTLYRGDSACNGYALAFYIIMKKAGVPVTCEYGYGLESEHLWNRVQVDGHWYNIDLTWDDLGGQNVGYDYFLKSDADWQGHDHGGSDAEVSMDVTGKTAAEYYRMFPNYNAIMIWSIIGVIAAGFALYIWLLDRKMKRKKLEKARLEAQEEAQRMEELHKRMQVVTGAFTDEATVPANENVVTDYQTAPYTTPYTTQMAENVDETTMKHEQPQTADPSESASQNKSSGAHSGFRLKQDD</sequence>
<gene>
    <name evidence="5" type="ORF">AAAT04_00945</name>
</gene>
<evidence type="ECO:0000256" key="2">
    <source>
        <dbReference type="SAM" id="MobiDB-lite"/>
    </source>
</evidence>
<dbReference type="EMBL" id="JBBNFM010000001">
    <property type="protein sequence ID" value="MEQ2452615.1"/>
    <property type="molecule type" value="Genomic_DNA"/>
</dbReference>
<keyword evidence="3" id="KW-1133">Transmembrane helix</keyword>
<keyword evidence="3" id="KW-0812">Transmembrane</keyword>
<keyword evidence="6" id="KW-1185">Reference proteome</keyword>
<evidence type="ECO:0000313" key="5">
    <source>
        <dbReference type="EMBL" id="MEQ2452615.1"/>
    </source>
</evidence>
<feature type="domain" description="Transglutaminase-like" evidence="4">
    <location>
        <begin position="129"/>
        <end position="213"/>
    </location>
</feature>
<evidence type="ECO:0000313" key="6">
    <source>
        <dbReference type="Proteomes" id="UP001482186"/>
    </source>
</evidence>
<reference evidence="5 6" key="1">
    <citation type="submission" date="2024-04" db="EMBL/GenBank/DDBJ databases">
        <title>Human intestinal bacterial collection.</title>
        <authorList>
            <person name="Pauvert C."/>
            <person name="Hitch T.C.A."/>
            <person name="Clavel T."/>
        </authorList>
    </citation>
    <scope>NUCLEOTIDE SEQUENCE [LARGE SCALE GENOMIC DNA]</scope>
    <source>
        <strain evidence="5 6">CLA-AA-H141</strain>
    </source>
</reference>
<feature type="region of interest" description="Disordered" evidence="2">
    <location>
        <begin position="354"/>
        <end position="397"/>
    </location>
</feature>